<dbReference type="AlphaFoldDB" id="A0AAP5I7M3"/>
<name>A0AAP5I7M3_9CYAN</name>
<proteinExistence type="predicted"/>
<evidence type="ECO:0000313" key="1">
    <source>
        <dbReference type="EMBL" id="MDR9896336.1"/>
    </source>
</evidence>
<evidence type="ECO:0000313" key="2">
    <source>
        <dbReference type="Proteomes" id="UP000667802"/>
    </source>
</evidence>
<dbReference type="EMBL" id="JAALHA020000008">
    <property type="protein sequence ID" value="MDR9896336.1"/>
    <property type="molecule type" value="Genomic_DNA"/>
</dbReference>
<protein>
    <submittedName>
        <fullName evidence="1">Uncharacterized protein</fullName>
    </submittedName>
</protein>
<keyword evidence="2" id="KW-1185">Reference proteome</keyword>
<dbReference type="Proteomes" id="UP000667802">
    <property type="component" value="Unassembled WGS sequence"/>
</dbReference>
<organism evidence="1 2">
    <name type="scientific">Aetokthonos hydrillicola Thurmond2011</name>
    <dbReference type="NCBI Taxonomy" id="2712845"/>
    <lineage>
        <taxon>Bacteria</taxon>
        <taxon>Bacillati</taxon>
        <taxon>Cyanobacteriota</taxon>
        <taxon>Cyanophyceae</taxon>
        <taxon>Nostocales</taxon>
        <taxon>Hapalosiphonaceae</taxon>
        <taxon>Aetokthonos</taxon>
    </lineage>
</organism>
<comment type="caution">
    <text evidence="1">The sequence shown here is derived from an EMBL/GenBank/DDBJ whole genome shotgun (WGS) entry which is preliminary data.</text>
</comment>
<accession>A0AAP5I7M3</accession>
<reference evidence="2" key="1">
    <citation type="journal article" date="2021" name="Science">
        <title>Hunting the eagle killer: A cyanobacterial neurotoxin causes vacuolar myelinopathy.</title>
        <authorList>
            <person name="Breinlinger S."/>
            <person name="Phillips T.J."/>
            <person name="Haram B.N."/>
            <person name="Mares J."/>
            <person name="Martinez Yerena J.A."/>
            <person name="Hrouzek P."/>
            <person name="Sobotka R."/>
            <person name="Henderson W.M."/>
            <person name="Schmieder P."/>
            <person name="Williams S.M."/>
            <person name="Lauderdale J.D."/>
            <person name="Wilde H.D."/>
            <person name="Gerrin W."/>
            <person name="Kust A."/>
            <person name="Washington J.W."/>
            <person name="Wagner C."/>
            <person name="Geier B."/>
            <person name="Liebeke M."/>
            <person name="Enke H."/>
            <person name="Niedermeyer T.H.J."/>
            <person name="Wilde S.B."/>
        </authorList>
    </citation>
    <scope>NUCLEOTIDE SEQUENCE [LARGE SCALE GENOMIC DNA]</scope>
    <source>
        <strain evidence="2">Thurmond2011</strain>
    </source>
</reference>
<gene>
    <name evidence="1" type="ORF">G7B40_017485</name>
</gene>
<sequence length="93" mass="11059">MEPRHPQYSKEEFARLGDEIYHRDIYPQLQPDSVSKIVAIDITTGAWEIDNDEIVASKRLEKRYPDAQIWIVRVAYRYVRRFGISHNQQEKIA</sequence>
<dbReference type="RefSeq" id="WP_208339310.1">
    <property type="nucleotide sequence ID" value="NZ_CAWQFN010000502.1"/>
</dbReference>